<protein>
    <submittedName>
        <fullName evidence="1">Uncharacterized protein</fullName>
    </submittedName>
</protein>
<gene>
    <name evidence="1" type="ORF">S12H4_61550</name>
</gene>
<evidence type="ECO:0000313" key="1">
    <source>
        <dbReference type="EMBL" id="GAJ21198.1"/>
    </source>
</evidence>
<dbReference type="EMBL" id="BARW01040896">
    <property type="protein sequence ID" value="GAJ21198.1"/>
    <property type="molecule type" value="Genomic_DNA"/>
</dbReference>
<organism evidence="1">
    <name type="scientific">marine sediment metagenome</name>
    <dbReference type="NCBI Taxonomy" id="412755"/>
    <lineage>
        <taxon>unclassified sequences</taxon>
        <taxon>metagenomes</taxon>
        <taxon>ecological metagenomes</taxon>
    </lineage>
</organism>
<feature type="non-terminal residue" evidence="1">
    <location>
        <position position="1"/>
    </location>
</feature>
<name>X1UUM0_9ZZZZ</name>
<proteinExistence type="predicted"/>
<sequence>QKEFAPGITLRVHTLALRLIRVWILSLETSFLPLP</sequence>
<comment type="caution">
    <text evidence="1">The sequence shown here is derived from an EMBL/GenBank/DDBJ whole genome shotgun (WGS) entry which is preliminary data.</text>
</comment>
<reference evidence="1" key="1">
    <citation type="journal article" date="2014" name="Front. Microbiol.">
        <title>High frequency of phylogenetically diverse reductive dehalogenase-homologous genes in deep subseafloor sedimentary metagenomes.</title>
        <authorList>
            <person name="Kawai M."/>
            <person name="Futagami T."/>
            <person name="Toyoda A."/>
            <person name="Takaki Y."/>
            <person name="Nishi S."/>
            <person name="Hori S."/>
            <person name="Arai W."/>
            <person name="Tsubouchi T."/>
            <person name="Morono Y."/>
            <person name="Uchiyama I."/>
            <person name="Ito T."/>
            <person name="Fujiyama A."/>
            <person name="Inagaki F."/>
            <person name="Takami H."/>
        </authorList>
    </citation>
    <scope>NUCLEOTIDE SEQUENCE</scope>
    <source>
        <strain evidence="1">Expedition CK06-06</strain>
    </source>
</reference>
<dbReference type="AlphaFoldDB" id="X1UUM0"/>
<accession>X1UUM0</accession>